<evidence type="ECO:0000256" key="15">
    <source>
        <dbReference type="PROSITE-ProRule" id="PRU10052"/>
    </source>
</evidence>
<evidence type="ECO:0000256" key="12">
    <source>
        <dbReference type="ARBA" id="ARBA00037312"/>
    </source>
</evidence>
<organism evidence="18 19">
    <name type="scientific">Mycena maculata</name>
    <dbReference type="NCBI Taxonomy" id="230809"/>
    <lineage>
        <taxon>Eukaryota</taxon>
        <taxon>Fungi</taxon>
        <taxon>Dikarya</taxon>
        <taxon>Basidiomycota</taxon>
        <taxon>Agaricomycotina</taxon>
        <taxon>Agaricomycetes</taxon>
        <taxon>Agaricomycetidae</taxon>
        <taxon>Agaricales</taxon>
        <taxon>Marasmiineae</taxon>
        <taxon>Mycenaceae</taxon>
        <taxon>Mycena</taxon>
    </lineage>
</organism>
<keyword evidence="11" id="KW-0624">Polysaccharide degradation</keyword>
<dbReference type="GO" id="GO:0047911">
    <property type="term" value="F:galacturan 1,4-alpha-galacturonidase activity"/>
    <property type="evidence" value="ECO:0007669"/>
    <property type="project" value="UniProtKB-EC"/>
</dbReference>
<comment type="similarity">
    <text evidence="2 16">Belongs to the glycosyl hydrolase 28 family.</text>
</comment>
<evidence type="ECO:0000256" key="5">
    <source>
        <dbReference type="ARBA" id="ARBA00022801"/>
    </source>
</evidence>
<evidence type="ECO:0000256" key="13">
    <source>
        <dbReference type="ARBA" id="ARBA00038933"/>
    </source>
</evidence>
<keyword evidence="17" id="KW-1133">Transmembrane helix</keyword>
<evidence type="ECO:0000256" key="14">
    <source>
        <dbReference type="ARBA" id="ARBA00048766"/>
    </source>
</evidence>
<evidence type="ECO:0000256" key="7">
    <source>
        <dbReference type="ARBA" id="ARBA00023180"/>
    </source>
</evidence>
<keyword evidence="17" id="KW-0812">Transmembrane</keyword>
<dbReference type="SUPFAM" id="SSF51126">
    <property type="entry name" value="Pectin lyase-like"/>
    <property type="match status" value="1"/>
</dbReference>
<evidence type="ECO:0000256" key="16">
    <source>
        <dbReference type="RuleBase" id="RU361169"/>
    </source>
</evidence>
<dbReference type="InterPro" id="IPR011050">
    <property type="entry name" value="Pectin_lyase_fold/virulence"/>
</dbReference>
<comment type="caution">
    <text evidence="18">The sequence shown here is derived from an EMBL/GenBank/DDBJ whole genome shotgun (WGS) entry which is preliminary data.</text>
</comment>
<reference evidence="18" key="1">
    <citation type="submission" date="2023-03" db="EMBL/GenBank/DDBJ databases">
        <title>Massive genome expansion in bonnet fungi (Mycena s.s.) driven by repeated elements and novel gene families across ecological guilds.</title>
        <authorList>
            <consortium name="Lawrence Berkeley National Laboratory"/>
            <person name="Harder C.B."/>
            <person name="Miyauchi S."/>
            <person name="Viragh M."/>
            <person name="Kuo A."/>
            <person name="Thoen E."/>
            <person name="Andreopoulos B."/>
            <person name="Lu D."/>
            <person name="Skrede I."/>
            <person name="Drula E."/>
            <person name="Henrissat B."/>
            <person name="Morin E."/>
            <person name="Kohler A."/>
            <person name="Barry K."/>
            <person name="LaButti K."/>
            <person name="Morin E."/>
            <person name="Salamov A."/>
            <person name="Lipzen A."/>
            <person name="Mereny Z."/>
            <person name="Hegedus B."/>
            <person name="Baldrian P."/>
            <person name="Stursova M."/>
            <person name="Weitz H."/>
            <person name="Taylor A."/>
            <person name="Grigoriev I.V."/>
            <person name="Nagy L.G."/>
            <person name="Martin F."/>
            <person name="Kauserud H."/>
        </authorList>
    </citation>
    <scope>NUCLEOTIDE SEQUENCE</scope>
    <source>
        <strain evidence="18">CBHHK188m</strain>
    </source>
</reference>
<sequence length="448" mass="48153">MGFHEDRARVDRGPPCILHIYIYRRSVFRLRQILSFSKMLCLVLSLLALAGLQSAVGRLPPHRPGVDCTVKAAGKGKDDSPTFISAMQACSTVVVPVGTTLNISTRLNTTGLKDTHLSLQGTMRFNPDIPYWSENGFPFTYQNQVTFWILGGKNLLVDGGGTLDGAGQDWYDAFAANASLLRPITLTLFQATNVLVQDIHYLNSPEWFHFVNEGKNVTFNHVTLNAASTSANGASNTDGWDIYRSDQVTIKNSVINNGDDCVSFKVSWAWLMRMVKDTTNTLVTNLNCNGSHGISVGSLGQYPGEFDIVQNVTAINIRMSNAENGARIKAFGGPGVGSGVVQNITFTNFIESAVESPIVIDQCYETTTANCSAFPSNVFISDVSFNFISGTGTSGTVATLDCSPGARCSNITVNNLDLAGPSGTAEYECQNVNLTGNAVSLFGACTST</sequence>
<feature type="transmembrane region" description="Helical" evidence="17">
    <location>
        <begin position="33"/>
        <end position="52"/>
    </location>
</feature>
<keyword evidence="17" id="KW-0472">Membrane</keyword>
<dbReference type="EMBL" id="JARJLG010000032">
    <property type="protein sequence ID" value="KAJ7766486.1"/>
    <property type="molecule type" value="Genomic_DNA"/>
</dbReference>
<keyword evidence="4" id="KW-0732">Signal</keyword>
<evidence type="ECO:0000256" key="3">
    <source>
        <dbReference type="ARBA" id="ARBA00022525"/>
    </source>
</evidence>
<name>A0AAD7NMJ2_9AGAR</name>
<evidence type="ECO:0000256" key="10">
    <source>
        <dbReference type="ARBA" id="ARBA00023316"/>
    </source>
</evidence>
<evidence type="ECO:0000256" key="8">
    <source>
        <dbReference type="ARBA" id="ARBA00023277"/>
    </source>
</evidence>
<dbReference type="GO" id="GO:0004650">
    <property type="term" value="F:polygalacturonase activity"/>
    <property type="evidence" value="ECO:0007669"/>
    <property type="project" value="InterPro"/>
</dbReference>
<dbReference type="GO" id="GO:0071555">
    <property type="term" value="P:cell wall organization"/>
    <property type="evidence" value="ECO:0007669"/>
    <property type="project" value="UniProtKB-KW"/>
</dbReference>
<dbReference type="InterPro" id="IPR012334">
    <property type="entry name" value="Pectin_lyas_fold"/>
</dbReference>
<dbReference type="GO" id="GO:0000272">
    <property type="term" value="P:polysaccharide catabolic process"/>
    <property type="evidence" value="ECO:0007669"/>
    <property type="project" value="UniProtKB-KW"/>
</dbReference>
<dbReference type="Pfam" id="PF00295">
    <property type="entry name" value="Glyco_hydro_28"/>
    <property type="match status" value="1"/>
</dbReference>
<proteinExistence type="inferred from homology"/>
<keyword evidence="3" id="KW-0964">Secreted</keyword>
<dbReference type="AlphaFoldDB" id="A0AAD7NMJ2"/>
<evidence type="ECO:0000256" key="9">
    <source>
        <dbReference type="ARBA" id="ARBA00023295"/>
    </source>
</evidence>
<evidence type="ECO:0000256" key="2">
    <source>
        <dbReference type="ARBA" id="ARBA00008834"/>
    </source>
</evidence>
<accession>A0AAD7NMJ2</accession>
<dbReference type="PANTHER" id="PTHR31736:SF12">
    <property type="entry name" value="EXO-POLYGALACTURONASE, PUTATIVE-RELATED"/>
    <property type="match status" value="1"/>
</dbReference>
<evidence type="ECO:0000256" key="17">
    <source>
        <dbReference type="SAM" id="Phobius"/>
    </source>
</evidence>
<keyword evidence="5 16" id="KW-0378">Hydrolase</keyword>
<keyword evidence="6" id="KW-1015">Disulfide bond</keyword>
<keyword evidence="9 16" id="KW-0326">Glycosidase</keyword>
<evidence type="ECO:0000313" key="18">
    <source>
        <dbReference type="EMBL" id="KAJ7766486.1"/>
    </source>
</evidence>
<keyword evidence="8" id="KW-0119">Carbohydrate metabolism</keyword>
<gene>
    <name evidence="18" type="ORF">DFH07DRAFT_809081</name>
</gene>
<dbReference type="PANTHER" id="PTHR31736">
    <property type="match status" value="1"/>
</dbReference>
<evidence type="ECO:0000256" key="11">
    <source>
        <dbReference type="ARBA" id="ARBA00023326"/>
    </source>
</evidence>
<comment type="catalytic activity">
    <reaction evidence="14">
        <text>[(1-&gt;4)-alpha-D-galacturonosyl](n) + H2O = alpha-D-galacturonate + [(1-&gt;4)-alpha-D-galacturonosyl](n-1)</text>
        <dbReference type="Rhea" id="RHEA:14117"/>
        <dbReference type="Rhea" id="RHEA-COMP:14570"/>
        <dbReference type="Rhea" id="RHEA-COMP:14572"/>
        <dbReference type="ChEBI" id="CHEBI:15377"/>
        <dbReference type="ChEBI" id="CHEBI:58658"/>
        <dbReference type="ChEBI" id="CHEBI:140523"/>
        <dbReference type="EC" id="3.2.1.67"/>
    </reaction>
</comment>
<evidence type="ECO:0000256" key="6">
    <source>
        <dbReference type="ARBA" id="ARBA00023157"/>
    </source>
</evidence>
<dbReference type="GO" id="GO:0005576">
    <property type="term" value="C:extracellular region"/>
    <property type="evidence" value="ECO:0007669"/>
    <property type="project" value="UniProtKB-SubCell"/>
</dbReference>
<dbReference type="PROSITE" id="PS00502">
    <property type="entry name" value="POLYGALACTURONASE"/>
    <property type="match status" value="1"/>
</dbReference>
<dbReference type="EC" id="3.2.1.67" evidence="13"/>
<protein>
    <recommendedName>
        <fullName evidence="13">galacturonan 1,4-alpha-galacturonidase</fullName>
        <ecNumber evidence="13">3.2.1.67</ecNumber>
    </recommendedName>
</protein>
<keyword evidence="10" id="KW-0961">Cell wall biogenesis/degradation</keyword>
<keyword evidence="7" id="KW-0325">Glycoprotein</keyword>
<keyword evidence="19" id="KW-1185">Reference proteome</keyword>
<dbReference type="Proteomes" id="UP001215280">
    <property type="component" value="Unassembled WGS sequence"/>
</dbReference>
<comment type="subcellular location">
    <subcellularLocation>
        <location evidence="1">Secreted</location>
    </subcellularLocation>
</comment>
<evidence type="ECO:0000313" key="19">
    <source>
        <dbReference type="Proteomes" id="UP001215280"/>
    </source>
</evidence>
<comment type="function">
    <text evidence="12">Specific in hydrolyzing the terminal glycosidic bond of polygalacturonic acid and oligogalacturonates.</text>
</comment>
<dbReference type="Gene3D" id="2.160.20.10">
    <property type="entry name" value="Single-stranded right-handed beta-helix, Pectin lyase-like"/>
    <property type="match status" value="1"/>
</dbReference>
<dbReference type="InterPro" id="IPR000743">
    <property type="entry name" value="Glyco_hydro_28"/>
</dbReference>
<evidence type="ECO:0000256" key="1">
    <source>
        <dbReference type="ARBA" id="ARBA00004613"/>
    </source>
</evidence>
<feature type="active site" evidence="15">
    <location>
        <position position="292"/>
    </location>
</feature>
<evidence type="ECO:0000256" key="4">
    <source>
        <dbReference type="ARBA" id="ARBA00022729"/>
    </source>
</evidence>